<dbReference type="EMBL" id="JXLN01008666">
    <property type="protein sequence ID" value="KPM04397.1"/>
    <property type="molecule type" value="Genomic_DNA"/>
</dbReference>
<keyword evidence="1" id="KW-0646">Protease inhibitor</keyword>
<accession>A0A132A0D7</accession>
<protein>
    <submittedName>
        <fullName evidence="3">Cysteine rich trypsin inhibitor-like protein 9</fullName>
    </submittedName>
</protein>
<proteinExistence type="predicted"/>
<keyword evidence="2" id="KW-1015">Disulfide bond</keyword>
<dbReference type="VEuPathDB" id="VectorBase:SSCA005016"/>
<reference evidence="3 4" key="1">
    <citation type="journal article" date="2015" name="Parasit. Vectors">
        <title>Draft genome of the scabies mite.</title>
        <authorList>
            <person name="Rider S.D.Jr."/>
            <person name="Morgan M.S."/>
            <person name="Arlian L.G."/>
        </authorList>
    </citation>
    <scope>NUCLEOTIDE SEQUENCE [LARGE SCALE GENOMIC DNA]</scope>
    <source>
        <strain evidence="3">Arlian Lab</strain>
    </source>
</reference>
<dbReference type="Gene3D" id="2.10.25.10">
    <property type="entry name" value="Laminin"/>
    <property type="match status" value="1"/>
</dbReference>
<dbReference type="AlphaFoldDB" id="A0A132A0D7"/>
<dbReference type="InterPro" id="IPR051368">
    <property type="entry name" value="SerProtInhib-TIL_Domain"/>
</dbReference>
<organism evidence="3 4">
    <name type="scientific">Sarcoptes scabiei</name>
    <name type="common">Itch mite</name>
    <name type="synonym">Acarus scabiei</name>
    <dbReference type="NCBI Taxonomy" id="52283"/>
    <lineage>
        <taxon>Eukaryota</taxon>
        <taxon>Metazoa</taxon>
        <taxon>Ecdysozoa</taxon>
        <taxon>Arthropoda</taxon>
        <taxon>Chelicerata</taxon>
        <taxon>Arachnida</taxon>
        <taxon>Acari</taxon>
        <taxon>Acariformes</taxon>
        <taxon>Sarcoptiformes</taxon>
        <taxon>Astigmata</taxon>
        <taxon>Psoroptidia</taxon>
        <taxon>Sarcoptoidea</taxon>
        <taxon>Sarcoptidae</taxon>
        <taxon>Sarcoptinae</taxon>
        <taxon>Sarcoptes</taxon>
    </lineage>
</organism>
<dbReference type="PANTHER" id="PTHR23259:SF70">
    <property type="entry name" value="ACCESSORY GLAND PROTEIN ACP62F-RELATED"/>
    <property type="match status" value="1"/>
</dbReference>
<evidence type="ECO:0000256" key="2">
    <source>
        <dbReference type="ARBA" id="ARBA00023157"/>
    </source>
</evidence>
<evidence type="ECO:0000313" key="4">
    <source>
        <dbReference type="Proteomes" id="UP000616769"/>
    </source>
</evidence>
<dbReference type="SUPFAM" id="SSF57567">
    <property type="entry name" value="Serine protease inhibitors"/>
    <property type="match status" value="1"/>
</dbReference>
<dbReference type="InterPro" id="IPR036084">
    <property type="entry name" value="Ser_inhib-like_sf"/>
</dbReference>
<gene>
    <name evidence="3" type="ORF">QR98_0028410</name>
</gene>
<dbReference type="PANTHER" id="PTHR23259">
    <property type="entry name" value="RIDDLE"/>
    <property type="match status" value="1"/>
</dbReference>
<dbReference type="CDD" id="cd19941">
    <property type="entry name" value="TIL"/>
    <property type="match status" value="1"/>
</dbReference>
<dbReference type="Proteomes" id="UP000616769">
    <property type="component" value="Unassembled WGS sequence"/>
</dbReference>
<comment type="caution">
    <text evidence="3">The sequence shown here is derived from an EMBL/GenBank/DDBJ whole genome shotgun (WGS) entry which is preliminary data.</text>
</comment>
<evidence type="ECO:0000256" key="1">
    <source>
        <dbReference type="ARBA" id="ARBA00022690"/>
    </source>
</evidence>
<dbReference type="GO" id="GO:0030414">
    <property type="term" value="F:peptidase inhibitor activity"/>
    <property type="evidence" value="ECO:0007669"/>
    <property type="project" value="UniProtKB-KW"/>
</dbReference>
<dbReference type="InterPro" id="IPR002919">
    <property type="entry name" value="TIL_dom"/>
</dbReference>
<sequence length="106" mass="12342">MFLRFSCLLLLAVILMIDAQHHHHHHHHHHKKCHKHEEWKECGTKCPKTCLTYHLKGLSCVTQCVQGCFCKRGFIRRGFGLSGGNGPCVPRHECHKWDPCVYYSPK</sequence>
<dbReference type="Pfam" id="PF01826">
    <property type="entry name" value="TIL"/>
    <property type="match status" value="1"/>
</dbReference>
<name>A0A132A0D7_SARSC</name>
<evidence type="ECO:0000313" key="3">
    <source>
        <dbReference type="EMBL" id="KPM04397.1"/>
    </source>
</evidence>